<dbReference type="EMBL" id="CAKOFQ010006905">
    <property type="protein sequence ID" value="CAH1981154.1"/>
    <property type="molecule type" value="Genomic_DNA"/>
</dbReference>
<sequence>MSISSSSEFSEEDPYVDSGTDYVLSDSTDSDVPGPSRRRSKHFVSAKKGTHKSNEQQKTSVSNNTEIPNIQTVKKKGKKRVRMESKWKRNIMKSKQARGEEYINSANKLIQKKTTGPNCHCRKRCFTKIDDTQRQNILEQFYSTGDKTKQDIYLGGLISVSNVKRKRPTTGEGREKSNTYQYKLRAGSQETIVCKKAFCSLHGVSKNRVSQIAKNLTLGSIMSPSDKRGKHSNRPNKISEEIIAQIEEHIRSFPRRKSHYSREDNQKRYFLSPELNIATMHRLYLQKYEPEKYALLDDGKILKDIKPVFPEPGHSFLPCDRCFGLIEKEKRKKEIVYLPSEWKKLVKNTSKQFRVIDVTQDMILDFSNTFKPIFKKAISNQQKERFTISKYRLFKYERKNIIQCSATAGLTLYSSFVIKKPNAVLIWPNTKLYNTFPLKINPKKIANVMSLADHYVPPIYKWYYEQIRVTNQDEQQREEELDSDSGEVETEDF</sequence>
<feature type="region of interest" description="Disordered" evidence="1">
    <location>
        <begin position="473"/>
        <end position="493"/>
    </location>
</feature>
<proteinExistence type="predicted"/>
<evidence type="ECO:0000256" key="1">
    <source>
        <dbReference type="SAM" id="MobiDB-lite"/>
    </source>
</evidence>
<keyword evidence="3" id="KW-1185">Reference proteome</keyword>
<evidence type="ECO:0000313" key="3">
    <source>
        <dbReference type="Proteomes" id="UP001152888"/>
    </source>
</evidence>
<dbReference type="AlphaFoldDB" id="A0A9P0KVH2"/>
<organism evidence="2 3">
    <name type="scientific">Acanthoscelides obtectus</name>
    <name type="common">Bean weevil</name>
    <name type="synonym">Bruchus obtectus</name>
    <dbReference type="NCBI Taxonomy" id="200917"/>
    <lineage>
        <taxon>Eukaryota</taxon>
        <taxon>Metazoa</taxon>
        <taxon>Ecdysozoa</taxon>
        <taxon>Arthropoda</taxon>
        <taxon>Hexapoda</taxon>
        <taxon>Insecta</taxon>
        <taxon>Pterygota</taxon>
        <taxon>Neoptera</taxon>
        <taxon>Endopterygota</taxon>
        <taxon>Coleoptera</taxon>
        <taxon>Polyphaga</taxon>
        <taxon>Cucujiformia</taxon>
        <taxon>Chrysomeloidea</taxon>
        <taxon>Chrysomelidae</taxon>
        <taxon>Bruchinae</taxon>
        <taxon>Bruchini</taxon>
        <taxon>Acanthoscelides</taxon>
    </lineage>
</organism>
<dbReference type="PANTHER" id="PTHR10773:SF19">
    <property type="match status" value="1"/>
</dbReference>
<dbReference type="Proteomes" id="UP001152888">
    <property type="component" value="Unassembled WGS sequence"/>
</dbReference>
<gene>
    <name evidence="2" type="ORF">ACAOBT_LOCUS14333</name>
</gene>
<comment type="caution">
    <text evidence="2">The sequence shown here is derived from an EMBL/GenBank/DDBJ whole genome shotgun (WGS) entry which is preliminary data.</text>
</comment>
<feature type="compositionally biased region" description="Polar residues" evidence="1">
    <location>
        <begin position="56"/>
        <end position="72"/>
    </location>
</feature>
<dbReference type="PANTHER" id="PTHR10773">
    <property type="entry name" value="DNA-DIRECTED RNA POLYMERASES I, II, AND III SUBUNIT RPABC2"/>
    <property type="match status" value="1"/>
</dbReference>
<feature type="compositionally biased region" description="Acidic residues" evidence="1">
    <location>
        <begin position="476"/>
        <end position="493"/>
    </location>
</feature>
<protein>
    <submittedName>
        <fullName evidence="2">Uncharacterized protein</fullName>
    </submittedName>
</protein>
<feature type="compositionally biased region" description="Basic residues" evidence="1">
    <location>
        <begin position="36"/>
        <end position="51"/>
    </location>
</feature>
<name>A0A9P0KVH2_ACAOB</name>
<dbReference type="OrthoDB" id="6781428at2759"/>
<feature type="region of interest" description="Disordered" evidence="1">
    <location>
        <begin position="1"/>
        <end position="80"/>
    </location>
</feature>
<accession>A0A9P0KVH2</accession>
<reference evidence="2" key="1">
    <citation type="submission" date="2022-03" db="EMBL/GenBank/DDBJ databases">
        <authorList>
            <person name="Sayadi A."/>
        </authorList>
    </citation>
    <scope>NUCLEOTIDE SEQUENCE</scope>
</reference>
<evidence type="ECO:0000313" key="2">
    <source>
        <dbReference type="EMBL" id="CAH1981154.1"/>
    </source>
</evidence>